<dbReference type="eggNOG" id="ENOG502ZGW1">
    <property type="taxonomic scope" value="Bacteria"/>
</dbReference>
<gene>
    <name evidence="1" type="ORF">C683_0639</name>
</gene>
<organism evidence="1 2">
    <name type="scientific">Catellicoccus marimammalium M35/04/3</name>
    <dbReference type="NCBI Taxonomy" id="1234409"/>
    <lineage>
        <taxon>Bacteria</taxon>
        <taxon>Bacillati</taxon>
        <taxon>Bacillota</taxon>
        <taxon>Bacilli</taxon>
        <taxon>Lactobacillales</taxon>
        <taxon>Enterococcaceae</taxon>
        <taxon>Catellicoccus</taxon>
    </lineage>
</organism>
<evidence type="ECO:0000313" key="1">
    <source>
        <dbReference type="EMBL" id="EKU27308.1"/>
    </source>
</evidence>
<reference evidence="1 2" key="1">
    <citation type="journal article" date="2013" name="Genome Announc.">
        <title>Draft Genome Sequence of Catellicoccus marimammalium, a Novel Species Commonly Found in Gull Feces.</title>
        <authorList>
            <person name="Weigand M.R."/>
            <person name="Ryu H."/>
            <person name="Bozcek L."/>
            <person name="Konstantinidis K.T."/>
            <person name="Santo Domingo J.W."/>
        </authorList>
    </citation>
    <scope>NUCLEOTIDE SEQUENCE [LARGE SCALE GENOMIC DNA]</scope>
    <source>
        <strain evidence="1 2">M35/04/3</strain>
    </source>
</reference>
<protein>
    <submittedName>
        <fullName evidence="1">Uncharacterized protein</fullName>
    </submittedName>
</protein>
<evidence type="ECO:0000313" key="2">
    <source>
        <dbReference type="Proteomes" id="UP000016057"/>
    </source>
</evidence>
<dbReference type="EMBL" id="AMYT01000017">
    <property type="protein sequence ID" value="EKU27308.1"/>
    <property type="molecule type" value="Genomic_DNA"/>
</dbReference>
<dbReference type="AlphaFoldDB" id="K8ZL57"/>
<sequence>MENNILILNLSNDINDFDKRMYFLGGQSNNEIEDELKKVNFPTEKQKKRIRSWEEAFDSHERFTQYYITFGEEIYSSNILNKLSSSIKSDNHDYIPCLDELCSCFKTTMLVIYIKDNEAFIFEESIKNIYLSNKKILFSKEKWQEQNSYRLKAIDEIISLPVDRKKCIASIDFDEERFYIYNSYAFDDCFNLSESQKISAKNNIQKFRDSIYKIANDQVKVIIDIDIDNEEKFNNLIESDSKIYDPLSKYTNNRKRKINSIDIERVKSVIDYLNEYVKKIENTPFTKDKVPIFNNGELIVTLNSLPIFAALLDNKIIVSLLEGKVKIPYYNN</sequence>
<comment type="caution">
    <text evidence="1">The sequence shown here is derived from an EMBL/GenBank/DDBJ whole genome shotgun (WGS) entry which is preliminary data.</text>
</comment>
<proteinExistence type="predicted"/>
<keyword evidence="2" id="KW-1185">Reference proteome</keyword>
<dbReference type="Proteomes" id="UP000016057">
    <property type="component" value="Unassembled WGS sequence"/>
</dbReference>
<dbReference type="RefSeq" id="WP_009489950.1">
    <property type="nucleotide sequence ID" value="NZ_AMYT01000017.1"/>
</dbReference>
<name>K8ZL57_9ENTE</name>
<accession>K8ZL57</accession>